<comment type="caution">
    <text evidence="1">The sequence shown here is derived from an EMBL/GenBank/DDBJ whole genome shotgun (WGS) entry which is preliminary data.</text>
</comment>
<reference evidence="2" key="1">
    <citation type="submission" date="2017-09" db="EMBL/GenBank/DDBJ databases">
        <title>Depth-based differentiation of microbial function through sediment-hosted aquifers and enrichment of novel symbionts in the deep terrestrial subsurface.</title>
        <authorList>
            <person name="Probst A.J."/>
            <person name="Ladd B."/>
            <person name="Jarett J.K."/>
            <person name="Geller-Mcgrath D.E."/>
            <person name="Sieber C.M.K."/>
            <person name="Emerson J.B."/>
            <person name="Anantharaman K."/>
            <person name="Thomas B.C."/>
            <person name="Malmstrom R."/>
            <person name="Stieglmeier M."/>
            <person name="Klingl A."/>
            <person name="Woyke T."/>
            <person name="Ryan C.M."/>
            <person name="Banfield J.F."/>
        </authorList>
    </citation>
    <scope>NUCLEOTIDE SEQUENCE [LARGE SCALE GENOMIC DNA]</scope>
</reference>
<dbReference type="EMBL" id="PFBP01000043">
    <property type="protein sequence ID" value="PIT89655.1"/>
    <property type="molecule type" value="Genomic_DNA"/>
</dbReference>
<proteinExistence type="predicted"/>
<evidence type="ECO:0000313" key="1">
    <source>
        <dbReference type="EMBL" id="PIT89655.1"/>
    </source>
</evidence>
<dbReference type="AlphaFoldDB" id="A0A2M6WAE2"/>
<evidence type="ECO:0000313" key="2">
    <source>
        <dbReference type="Proteomes" id="UP000231464"/>
    </source>
</evidence>
<feature type="non-terminal residue" evidence="1">
    <location>
        <position position="71"/>
    </location>
</feature>
<accession>A0A2M6WAE2</accession>
<sequence length="71" mass="7710">MKKSFQKVVIICLGIFLGIAGQLIVLNQHNNVKANESTTSYYLIHAPISQGQPLVVPPSSWVTGKTAKDLC</sequence>
<gene>
    <name evidence="1" type="ORF">COU23_02775</name>
</gene>
<protein>
    <submittedName>
        <fullName evidence="1">Uncharacterized protein</fullName>
    </submittedName>
</protein>
<organism evidence="1 2">
    <name type="scientific">Candidatus Kuenenbacteria bacterium CG10_big_fil_rev_8_21_14_0_10_36_11</name>
    <dbReference type="NCBI Taxonomy" id="1974618"/>
    <lineage>
        <taxon>Bacteria</taxon>
        <taxon>Candidatus Kueneniibacteriota</taxon>
    </lineage>
</organism>
<name>A0A2M6WAE2_9BACT</name>
<dbReference type="Proteomes" id="UP000231464">
    <property type="component" value="Unassembled WGS sequence"/>
</dbReference>